<accession>A0A5U5GEP5</accession>
<dbReference type="EMBL" id="AAGOXM010000004">
    <property type="protein sequence ID" value="EBQ4124140.1"/>
    <property type="molecule type" value="Genomic_DNA"/>
</dbReference>
<proteinExistence type="predicted"/>
<protein>
    <submittedName>
        <fullName evidence="1">Uncharacterized protein</fullName>
    </submittedName>
</protein>
<dbReference type="AlphaFoldDB" id="A0A5U5GEP5"/>
<organism evidence="1">
    <name type="scientific">Salmonella enterica</name>
    <name type="common">Salmonella choleraesuis</name>
    <dbReference type="NCBI Taxonomy" id="28901"/>
    <lineage>
        <taxon>Bacteria</taxon>
        <taxon>Pseudomonadati</taxon>
        <taxon>Pseudomonadota</taxon>
        <taxon>Gammaproteobacteria</taxon>
        <taxon>Enterobacterales</taxon>
        <taxon>Enterobacteriaceae</taxon>
        <taxon>Salmonella</taxon>
    </lineage>
</organism>
<name>A0A5U5GEP5_SALER</name>
<reference evidence="1" key="1">
    <citation type="submission" date="2018-07" db="EMBL/GenBank/DDBJ databases">
        <authorList>
            <consortium name="GenomeTrakr network: Whole genome sequencing for foodborne pathogen traceback"/>
        </authorList>
    </citation>
    <scope>NUCLEOTIDE SEQUENCE</scope>
    <source>
        <strain evidence="1">FDA00010466</strain>
    </source>
</reference>
<gene>
    <name evidence="1" type="ORF">BCZ02_10305</name>
</gene>
<evidence type="ECO:0000313" key="1">
    <source>
        <dbReference type="EMBL" id="EBQ4124140.1"/>
    </source>
</evidence>
<dbReference type="RefSeq" id="WP_198902965.1">
    <property type="nucleotide sequence ID" value="NZ_JBNQQI010000017.1"/>
</dbReference>
<comment type="caution">
    <text evidence="1">The sequence shown here is derived from an EMBL/GenBank/DDBJ whole genome shotgun (WGS) entry which is preliminary data.</text>
</comment>
<sequence length="88" mass="9583">MHKLLLIYVNAENWMMNESDLAARHSHLRKATPRALSFSLAGIVPVSIKSVSAHIVILRIKFTRPDAPGTLLIATSGVSAPIPVQTNK</sequence>